<protein>
    <submittedName>
        <fullName evidence="1">Uncharacterized protein</fullName>
    </submittedName>
</protein>
<evidence type="ECO:0000313" key="1">
    <source>
        <dbReference type="EMBL" id="TRW27348.1"/>
    </source>
</evidence>
<dbReference type="AlphaFoldDB" id="A0A552VA35"/>
<reference evidence="1 2" key="1">
    <citation type="submission" date="2019-07" db="EMBL/GenBank/DDBJ databases">
        <title>Flavobacterium sp. nov., isolated from glacier ice.</title>
        <authorList>
            <person name="Liu Q."/>
            <person name="Xin Y.-H."/>
        </authorList>
    </citation>
    <scope>NUCLEOTIDE SEQUENCE [LARGE SCALE GENOMIC DNA]</scope>
    <source>
        <strain evidence="1 2">ZT4R6</strain>
    </source>
</reference>
<keyword evidence="2" id="KW-1185">Reference proteome</keyword>
<accession>A0A552VA35</accession>
<evidence type="ECO:0000313" key="2">
    <source>
        <dbReference type="Proteomes" id="UP000320643"/>
    </source>
</evidence>
<proteinExistence type="predicted"/>
<comment type="caution">
    <text evidence="1">The sequence shown here is derived from an EMBL/GenBank/DDBJ whole genome shotgun (WGS) entry which is preliminary data.</text>
</comment>
<dbReference type="OrthoDB" id="1342114at2"/>
<name>A0A552VA35_9FLAO</name>
<sequence>MSIKNTLHIIFSILLTTSAYAQNKRDIVIKEKILPVLNSGYEDKAAYNTVKAEVSLLEKGYGHEVLLKRRLLEPAYYHNDINYFKNELTVLVKNHGFDAAYLTGNENYFNAIMKGNLASWFKEMYLKNHTIWLTNNFDKQADLRKLNTINEKDQYITAFAMKVLNIPGIDSLQQETIKNYLAEYHFKNIEPILTIATKWGVYAGDKSFACIQNGFDTTLIHNFQFEKNQREVWEALFPSIKKAYLNNEITDVIFRNYDFYHYLHFGSQVFNSFTLQQMPEQFRKTQTGPIPIKDTKWLEQIKKEFKWND</sequence>
<dbReference type="RefSeq" id="WP_143371574.1">
    <property type="nucleotide sequence ID" value="NZ_VJVZ01000001.1"/>
</dbReference>
<gene>
    <name evidence="1" type="ORF">FMM05_01535</name>
</gene>
<dbReference type="EMBL" id="VJVZ01000001">
    <property type="protein sequence ID" value="TRW27348.1"/>
    <property type="molecule type" value="Genomic_DNA"/>
</dbReference>
<organism evidence="1 2">
    <name type="scientific">Flavobacterium zepuense</name>
    <dbReference type="NCBI Taxonomy" id="2593302"/>
    <lineage>
        <taxon>Bacteria</taxon>
        <taxon>Pseudomonadati</taxon>
        <taxon>Bacteroidota</taxon>
        <taxon>Flavobacteriia</taxon>
        <taxon>Flavobacteriales</taxon>
        <taxon>Flavobacteriaceae</taxon>
        <taxon>Flavobacterium</taxon>
    </lineage>
</organism>
<dbReference type="Proteomes" id="UP000320643">
    <property type="component" value="Unassembled WGS sequence"/>
</dbReference>